<reference evidence="5" key="2">
    <citation type="submission" date="2020-07" db="EMBL/GenBank/DDBJ databases">
        <title>Flavobacterium sp. xlx-214.</title>
        <authorList>
            <person name="Yang C."/>
        </authorList>
    </citation>
    <scope>NUCLEOTIDE SEQUENCE [LARGE SCALE GENOMIC DNA]</scope>
    <source>
        <strain evidence="5">CX-624</strain>
    </source>
</reference>
<keyword evidence="1" id="KW-0472">Membrane</keyword>
<dbReference type="AlphaFoldDB" id="A0A7D7QJP7"/>
<evidence type="ECO:0000313" key="3">
    <source>
        <dbReference type="EMBL" id="QMS97685.1"/>
    </source>
</evidence>
<reference evidence="2" key="3">
    <citation type="submission" date="2020-07" db="EMBL/GenBank/DDBJ databases">
        <authorList>
            <person name="Yang C."/>
        </authorList>
    </citation>
    <scope>NUCLEOTIDE SEQUENCE</scope>
    <source>
        <strain evidence="2">Cx-624</strain>
    </source>
</reference>
<feature type="transmembrane region" description="Helical" evidence="1">
    <location>
        <begin position="64"/>
        <end position="84"/>
    </location>
</feature>
<dbReference type="KEGG" id="cbau:H1R16_08110"/>
<gene>
    <name evidence="3" type="ORF">H1R16_08110</name>
    <name evidence="2" type="ORF">H2507_07330</name>
</gene>
<dbReference type="Proteomes" id="UP000539710">
    <property type="component" value="Unassembled WGS sequence"/>
</dbReference>
<name>A0A7D7QJP7_9FLAO</name>
<dbReference type="RefSeq" id="WP_181887080.1">
    <property type="nucleotide sequence ID" value="NZ_CP059472.1"/>
</dbReference>
<accession>A0A7D7QJP7</accession>
<keyword evidence="5" id="KW-1185">Reference proteome</keyword>
<keyword evidence="1" id="KW-1133">Transmembrane helix</keyword>
<dbReference type="EMBL" id="JACEUX010000002">
    <property type="protein sequence ID" value="MBA5246977.1"/>
    <property type="molecule type" value="Genomic_DNA"/>
</dbReference>
<dbReference type="Proteomes" id="UP000515349">
    <property type="component" value="Chromosome"/>
</dbReference>
<evidence type="ECO:0000256" key="1">
    <source>
        <dbReference type="SAM" id="Phobius"/>
    </source>
</evidence>
<protein>
    <submittedName>
        <fullName evidence="3">Uncharacterized protein</fullName>
    </submittedName>
</protein>
<evidence type="ECO:0000313" key="5">
    <source>
        <dbReference type="Proteomes" id="UP000539710"/>
    </source>
</evidence>
<sequence>MLKLYTLAMVIAINMLQAQEITLSKNEKKFQKDGTEYKLSAYKTEFANPIAKNYIREGRSHKSISTVLGFFGGLMIGAGLPNALSKQQYTYNYNNYQRTKVSKPGWAMVAGGGVLVATAIPLAYLGKKKIRKGVETENKFGTKSQTYYQFQTDGNTLGVTVNF</sequence>
<organism evidence="3 4">
    <name type="scientific">Marnyiella aurantia</name>
    <dbReference type="NCBI Taxonomy" id="2758037"/>
    <lineage>
        <taxon>Bacteria</taxon>
        <taxon>Pseudomonadati</taxon>
        <taxon>Bacteroidota</taxon>
        <taxon>Flavobacteriia</taxon>
        <taxon>Flavobacteriales</taxon>
        <taxon>Weeksellaceae</taxon>
        <taxon>Marnyiella</taxon>
    </lineage>
</organism>
<evidence type="ECO:0000313" key="2">
    <source>
        <dbReference type="EMBL" id="MBA5246977.1"/>
    </source>
</evidence>
<proteinExistence type="predicted"/>
<reference evidence="3 4" key="1">
    <citation type="submission" date="2020-07" db="EMBL/GenBank/DDBJ databases">
        <title>Chryseobacterium sp.cx-624.</title>
        <authorList>
            <person name="Yang C."/>
        </authorList>
    </citation>
    <scope>NUCLEOTIDE SEQUENCE [LARGE SCALE GENOMIC DNA]</scope>
    <source>
        <strain evidence="4">cx-624</strain>
        <strain evidence="3">Cx-624</strain>
    </source>
</reference>
<dbReference type="EMBL" id="CP059472">
    <property type="protein sequence ID" value="QMS97685.1"/>
    <property type="molecule type" value="Genomic_DNA"/>
</dbReference>
<feature type="transmembrane region" description="Helical" evidence="1">
    <location>
        <begin position="104"/>
        <end position="125"/>
    </location>
</feature>
<keyword evidence="1" id="KW-0812">Transmembrane</keyword>
<evidence type="ECO:0000313" key="4">
    <source>
        <dbReference type="Proteomes" id="UP000515349"/>
    </source>
</evidence>